<proteinExistence type="predicted"/>
<dbReference type="InParanoid" id="G4TTC5"/>
<evidence type="ECO:0000313" key="4">
    <source>
        <dbReference type="Proteomes" id="UP000007148"/>
    </source>
</evidence>
<dbReference type="EMBL" id="CAFZ01000328">
    <property type="protein sequence ID" value="CCA74568.1"/>
    <property type="molecule type" value="Genomic_DNA"/>
</dbReference>
<evidence type="ECO:0000256" key="2">
    <source>
        <dbReference type="SAM" id="SignalP"/>
    </source>
</evidence>
<feature type="signal peptide" evidence="2">
    <location>
        <begin position="1"/>
        <end position="21"/>
    </location>
</feature>
<feature type="transmembrane region" description="Helical" evidence="1">
    <location>
        <begin position="252"/>
        <end position="276"/>
    </location>
</feature>
<feature type="chain" id="PRO_5003468874" evidence="2">
    <location>
        <begin position="22"/>
        <end position="341"/>
    </location>
</feature>
<keyword evidence="1" id="KW-0812">Transmembrane</keyword>
<organism evidence="3 4">
    <name type="scientific">Serendipita indica (strain DSM 11827)</name>
    <name type="common">Root endophyte fungus</name>
    <name type="synonym">Piriformospora indica</name>
    <dbReference type="NCBI Taxonomy" id="1109443"/>
    <lineage>
        <taxon>Eukaryota</taxon>
        <taxon>Fungi</taxon>
        <taxon>Dikarya</taxon>
        <taxon>Basidiomycota</taxon>
        <taxon>Agaricomycotina</taxon>
        <taxon>Agaricomycetes</taxon>
        <taxon>Sebacinales</taxon>
        <taxon>Serendipitaceae</taxon>
        <taxon>Serendipita</taxon>
    </lineage>
</organism>
<protein>
    <submittedName>
        <fullName evidence="3">Uncharacterized protein</fullName>
    </submittedName>
</protein>
<comment type="caution">
    <text evidence="3">The sequence shown here is derived from an EMBL/GenBank/DDBJ whole genome shotgun (WGS) entry which is preliminary data.</text>
</comment>
<reference evidence="3 4" key="1">
    <citation type="journal article" date="2011" name="PLoS Pathog.">
        <title>Endophytic Life Strategies Decoded by Genome and Transcriptome Analyses of the Mutualistic Root Symbiont Piriformospora indica.</title>
        <authorList>
            <person name="Zuccaro A."/>
            <person name="Lahrmann U."/>
            <person name="Guldener U."/>
            <person name="Langen G."/>
            <person name="Pfiffi S."/>
            <person name="Biedenkopf D."/>
            <person name="Wong P."/>
            <person name="Samans B."/>
            <person name="Grimm C."/>
            <person name="Basiewicz M."/>
            <person name="Murat C."/>
            <person name="Martin F."/>
            <person name="Kogel K.H."/>
        </authorList>
    </citation>
    <scope>NUCLEOTIDE SEQUENCE [LARGE SCALE GENOMIC DNA]</scope>
    <source>
        <strain evidence="3 4">DSM 11827</strain>
    </source>
</reference>
<gene>
    <name evidence="3" type="ORF">PIIN_08520</name>
</gene>
<keyword evidence="4" id="KW-1185">Reference proteome</keyword>
<accession>G4TTC5</accession>
<evidence type="ECO:0000256" key="1">
    <source>
        <dbReference type="SAM" id="Phobius"/>
    </source>
</evidence>
<keyword evidence="1" id="KW-1133">Transmembrane helix</keyword>
<name>G4TTC5_SERID</name>
<sequence length="341" mass="36073">MLLLIVLQLLSTLFAIAPVVAQESAGDGTVPHVYDPGFSKNFADMDVPDFYPKSLLDIPLDSTAFDPKADFLTAHRQFAGYRPFAILDTLILALLLRMRVVQQVIRFAAFHRPPSAVARVHSASVYGLAAGPHKPLVEKDVVMPDILVAAVVVVILGTRALQESQYQLRVGSLRCFRLVFIRSVVPIRSVGLVGSIFFVGPICPGVFGRSIILSSPPAVTPTSTTSSMNGGTIAGATATAAPEPQAKNNTGAIVGGVVGGIAAICLLIGFIAVLLYKQRKQSSGTSEVASTYRAQVNSPGIPGSPGSVPSGYGYPNTSAPIPALVYNQNELYPNHLHEKNT</sequence>
<dbReference type="Proteomes" id="UP000007148">
    <property type="component" value="Unassembled WGS sequence"/>
</dbReference>
<keyword evidence="2" id="KW-0732">Signal</keyword>
<dbReference type="HOGENOM" id="CLU_814126_0_0_1"/>
<evidence type="ECO:0000313" key="3">
    <source>
        <dbReference type="EMBL" id="CCA74568.1"/>
    </source>
</evidence>
<keyword evidence="1" id="KW-0472">Membrane</keyword>
<dbReference type="AlphaFoldDB" id="G4TTC5"/>